<sequence length="121" mass="14035">MLDLDSHQTRQSCERWPTSARGNDAGQQGKPKTQATQRTESPYTTEQSPNPTRTKQDNHSTKSCRMSPATSHPEVLRLGKGNKHGRTWRRQQGKHVIDTERRTELLKEDIDELRWRNDMVN</sequence>
<organism evidence="2 3">
    <name type="scientific">Colocasia esculenta</name>
    <name type="common">Wild taro</name>
    <name type="synonym">Arum esculentum</name>
    <dbReference type="NCBI Taxonomy" id="4460"/>
    <lineage>
        <taxon>Eukaryota</taxon>
        <taxon>Viridiplantae</taxon>
        <taxon>Streptophyta</taxon>
        <taxon>Embryophyta</taxon>
        <taxon>Tracheophyta</taxon>
        <taxon>Spermatophyta</taxon>
        <taxon>Magnoliopsida</taxon>
        <taxon>Liliopsida</taxon>
        <taxon>Araceae</taxon>
        <taxon>Aroideae</taxon>
        <taxon>Colocasieae</taxon>
        <taxon>Colocasia</taxon>
    </lineage>
</organism>
<evidence type="ECO:0000313" key="2">
    <source>
        <dbReference type="EMBL" id="MQM00207.1"/>
    </source>
</evidence>
<feature type="compositionally biased region" description="Polar residues" evidence="1">
    <location>
        <begin position="61"/>
        <end position="70"/>
    </location>
</feature>
<protein>
    <submittedName>
        <fullName evidence="2">Uncharacterized protein</fullName>
    </submittedName>
</protein>
<dbReference type="Proteomes" id="UP000652761">
    <property type="component" value="Unassembled WGS sequence"/>
</dbReference>
<proteinExistence type="predicted"/>
<dbReference type="EMBL" id="NMUH01002475">
    <property type="protein sequence ID" value="MQM00207.1"/>
    <property type="molecule type" value="Genomic_DNA"/>
</dbReference>
<feature type="compositionally biased region" description="Basic residues" evidence="1">
    <location>
        <begin position="80"/>
        <end position="93"/>
    </location>
</feature>
<dbReference type="AlphaFoldDB" id="A0A843VYP4"/>
<keyword evidence="3" id="KW-1185">Reference proteome</keyword>
<feature type="region of interest" description="Disordered" evidence="1">
    <location>
        <begin position="1"/>
        <end position="94"/>
    </location>
</feature>
<gene>
    <name evidence="2" type="ORF">Taro_032945</name>
</gene>
<reference evidence="2" key="1">
    <citation type="submission" date="2017-07" db="EMBL/GenBank/DDBJ databases">
        <title>Taro Niue Genome Assembly and Annotation.</title>
        <authorList>
            <person name="Atibalentja N."/>
            <person name="Keating K."/>
            <person name="Fields C.J."/>
        </authorList>
    </citation>
    <scope>NUCLEOTIDE SEQUENCE</scope>
    <source>
        <strain evidence="2">Niue_2</strain>
        <tissue evidence="2">Leaf</tissue>
    </source>
</reference>
<name>A0A843VYP4_COLES</name>
<comment type="caution">
    <text evidence="2">The sequence shown here is derived from an EMBL/GenBank/DDBJ whole genome shotgun (WGS) entry which is preliminary data.</text>
</comment>
<evidence type="ECO:0000313" key="3">
    <source>
        <dbReference type="Proteomes" id="UP000652761"/>
    </source>
</evidence>
<accession>A0A843VYP4</accession>
<feature type="compositionally biased region" description="Polar residues" evidence="1">
    <location>
        <begin position="30"/>
        <end position="53"/>
    </location>
</feature>
<evidence type="ECO:0000256" key="1">
    <source>
        <dbReference type="SAM" id="MobiDB-lite"/>
    </source>
</evidence>